<dbReference type="AlphaFoldDB" id="A0A0M3IMX1"/>
<evidence type="ECO:0000313" key="1">
    <source>
        <dbReference type="Proteomes" id="UP000036681"/>
    </source>
</evidence>
<dbReference type="WBParaSite" id="ALUE_0002009901-mRNA-1">
    <property type="protein sequence ID" value="ALUE_0002009901-mRNA-1"/>
    <property type="gene ID" value="ALUE_0002009901"/>
</dbReference>
<accession>A0A0M3IMX1</accession>
<protein>
    <submittedName>
        <fullName evidence="2">Uncharacterized protein</fullName>
    </submittedName>
</protein>
<dbReference type="Proteomes" id="UP000036681">
    <property type="component" value="Unplaced"/>
</dbReference>
<sequence length="71" mass="8552">MQRINLNIYNNDIFLIWDNRQRCQVRYDDTAAVFDMFMLLVITYSKYSKVASEPSTREFYNIAVFMKRIGL</sequence>
<organism evidence="1 2">
    <name type="scientific">Ascaris lumbricoides</name>
    <name type="common">Giant roundworm</name>
    <dbReference type="NCBI Taxonomy" id="6252"/>
    <lineage>
        <taxon>Eukaryota</taxon>
        <taxon>Metazoa</taxon>
        <taxon>Ecdysozoa</taxon>
        <taxon>Nematoda</taxon>
        <taxon>Chromadorea</taxon>
        <taxon>Rhabditida</taxon>
        <taxon>Spirurina</taxon>
        <taxon>Ascaridomorpha</taxon>
        <taxon>Ascaridoidea</taxon>
        <taxon>Ascarididae</taxon>
        <taxon>Ascaris</taxon>
    </lineage>
</organism>
<reference evidence="2" key="1">
    <citation type="submission" date="2017-02" db="UniProtKB">
        <authorList>
            <consortium name="WormBaseParasite"/>
        </authorList>
    </citation>
    <scope>IDENTIFICATION</scope>
</reference>
<name>A0A0M3IMX1_ASCLU</name>
<evidence type="ECO:0000313" key="2">
    <source>
        <dbReference type="WBParaSite" id="ALUE_0002009901-mRNA-1"/>
    </source>
</evidence>
<keyword evidence="1" id="KW-1185">Reference proteome</keyword>
<proteinExistence type="predicted"/>